<name>A0AAD7B1G4_MYCRO</name>
<sequence>MITLDDFTAPKSVSKDKNPKKEKAAGDTLNASEKKENLQASEQKKPSAKNTKKKDKKHDPEYQLEPHKYGTRRSTKSRCLSRFPPFRVIIRVSKVFISLPATPTTILKPSTNINIDISRQGFQHKDGTATSSPAKMVQMGGKSREVAGLKNGCYRWISSAVFSVHDSELAAPQSCPSSASPHVLLDRIRFRTRFVTAPSSRNGRVVRLDAPAHTIGRTAPPRRGFETFVDDGACAASWQSDDSRGDWVHSRLPRAHENTPALSAPVAPALSSDI</sequence>
<dbReference type="EMBL" id="JARKIE010001059">
    <property type="protein sequence ID" value="KAJ7607848.1"/>
    <property type="molecule type" value="Genomic_DNA"/>
</dbReference>
<keyword evidence="3" id="KW-1185">Reference proteome</keyword>
<gene>
    <name evidence="2" type="ORF">B0H17DRAFT_1221573</name>
</gene>
<proteinExistence type="predicted"/>
<feature type="compositionally biased region" description="Basic residues" evidence="1">
    <location>
        <begin position="46"/>
        <end position="56"/>
    </location>
</feature>
<reference evidence="2" key="1">
    <citation type="submission" date="2023-03" db="EMBL/GenBank/DDBJ databases">
        <title>Massive genome expansion in bonnet fungi (Mycena s.s.) driven by repeated elements and novel gene families across ecological guilds.</title>
        <authorList>
            <consortium name="Lawrence Berkeley National Laboratory"/>
            <person name="Harder C.B."/>
            <person name="Miyauchi S."/>
            <person name="Viragh M."/>
            <person name="Kuo A."/>
            <person name="Thoen E."/>
            <person name="Andreopoulos B."/>
            <person name="Lu D."/>
            <person name="Skrede I."/>
            <person name="Drula E."/>
            <person name="Henrissat B."/>
            <person name="Morin E."/>
            <person name="Kohler A."/>
            <person name="Barry K."/>
            <person name="LaButti K."/>
            <person name="Morin E."/>
            <person name="Salamov A."/>
            <person name="Lipzen A."/>
            <person name="Mereny Z."/>
            <person name="Hegedus B."/>
            <person name="Baldrian P."/>
            <person name="Stursova M."/>
            <person name="Weitz H."/>
            <person name="Taylor A."/>
            <person name="Grigoriev I.V."/>
            <person name="Nagy L.G."/>
            <person name="Martin F."/>
            <person name="Kauserud H."/>
        </authorList>
    </citation>
    <scope>NUCLEOTIDE SEQUENCE</scope>
    <source>
        <strain evidence="2">CBHHK067</strain>
    </source>
</reference>
<accession>A0AAD7B1G4</accession>
<dbReference type="Proteomes" id="UP001221757">
    <property type="component" value="Unassembled WGS sequence"/>
</dbReference>
<evidence type="ECO:0000256" key="1">
    <source>
        <dbReference type="SAM" id="MobiDB-lite"/>
    </source>
</evidence>
<protein>
    <submittedName>
        <fullName evidence="2">Uncharacterized protein</fullName>
    </submittedName>
</protein>
<evidence type="ECO:0000313" key="3">
    <source>
        <dbReference type="Proteomes" id="UP001221757"/>
    </source>
</evidence>
<feature type="compositionally biased region" description="Basic and acidic residues" evidence="1">
    <location>
        <begin position="32"/>
        <end position="45"/>
    </location>
</feature>
<feature type="compositionally biased region" description="Basic and acidic residues" evidence="1">
    <location>
        <begin position="57"/>
        <end position="68"/>
    </location>
</feature>
<feature type="region of interest" description="Disordered" evidence="1">
    <location>
        <begin position="1"/>
        <end position="76"/>
    </location>
</feature>
<feature type="compositionally biased region" description="Basic and acidic residues" evidence="1">
    <location>
        <begin position="13"/>
        <end position="25"/>
    </location>
</feature>
<dbReference type="AlphaFoldDB" id="A0AAD7B1G4"/>
<organism evidence="2 3">
    <name type="scientific">Mycena rosella</name>
    <name type="common">Pink bonnet</name>
    <name type="synonym">Agaricus rosellus</name>
    <dbReference type="NCBI Taxonomy" id="1033263"/>
    <lineage>
        <taxon>Eukaryota</taxon>
        <taxon>Fungi</taxon>
        <taxon>Dikarya</taxon>
        <taxon>Basidiomycota</taxon>
        <taxon>Agaricomycotina</taxon>
        <taxon>Agaricomycetes</taxon>
        <taxon>Agaricomycetidae</taxon>
        <taxon>Agaricales</taxon>
        <taxon>Marasmiineae</taxon>
        <taxon>Mycenaceae</taxon>
        <taxon>Mycena</taxon>
    </lineage>
</organism>
<evidence type="ECO:0000313" key="2">
    <source>
        <dbReference type="EMBL" id="KAJ7607848.1"/>
    </source>
</evidence>
<comment type="caution">
    <text evidence="2">The sequence shown here is derived from an EMBL/GenBank/DDBJ whole genome shotgun (WGS) entry which is preliminary data.</text>
</comment>